<evidence type="ECO:0000313" key="13">
    <source>
        <dbReference type="EMBL" id="KAF7489853.1"/>
    </source>
</evidence>
<dbReference type="InterPro" id="IPR039429">
    <property type="entry name" value="SHMT-like_dom"/>
</dbReference>
<dbReference type="InterPro" id="IPR015424">
    <property type="entry name" value="PyrdxlP-dep_Trfase"/>
</dbReference>
<dbReference type="Gene3D" id="3.40.640.10">
    <property type="entry name" value="Type I PLP-dependent aspartate aminotransferase-like (Major domain)"/>
    <property type="match status" value="1"/>
</dbReference>
<comment type="catalytic activity">
    <reaction evidence="11">
        <text>(6R)-5,10-methylene-5,6,7,8-tetrahydrofolate + glycine + H2O = (6S)-5,6,7,8-tetrahydrofolate + L-serine</text>
        <dbReference type="Rhea" id="RHEA:15481"/>
        <dbReference type="ChEBI" id="CHEBI:15377"/>
        <dbReference type="ChEBI" id="CHEBI:15636"/>
        <dbReference type="ChEBI" id="CHEBI:33384"/>
        <dbReference type="ChEBI" id="CHEBI:57305"/>
        <dbReference type="ChEBI" id="CHEBI:57453"/>
        <dbReference type="EC" id="2.1.2.1"/>
    </reaction>
</comment>
<evidence type="ECO:0000256" key="5">
    <source>
        <dbReference type="ARBA" id="ARBA00012256"/>
    </source>
</evidence>
<dbReference type="GO" id="GO:0019264">
    <property type="term" value="P:glycine biosynthetic process from serine"/>
    <property type="evidence" value="ECO:0007669"/>
    <property type="project" value="InterPro"/>
</dbReference>
<evidence type="ECO:0000256" key="11">
    <source>
        <dbReference type="RuleBase" id="RU000585"/>
    </source>
</evidence>
<dbReference type="EnsemblMetazoa" id="SSS_764s_mrna">
    <property type="protein sequence ID" value="KAF7489853.1"/>
    <property type="gene ID" value="SSS_764"/>
</dbReference>
<evidence type="ECO:0000256" key="4">
    <source>
        <dbReference type="ARBA" id="ARBA00006376"/>
    </source>
</evidence>
<dbReference type="PANTHER" id="PTHR11680:SF59">
    <property type="entry name" value="SERINE HYDROXYMETHYLTRANSFERASE, CYTOSOLIC"/>
    <property type="match status" value="1"/>
</dbReference>
<keyword evidence="13" id="KW-0489">Methyltransferase</keyword>
<dbReference type="Pfam" id="PF00464">
    <property type="entry name" value="SHMT"/>
    <property type="match status" value="1"/>
</dbReference>
<evidence type="ECO:0000313" key="14">
    <source>
        <dbReference type="EnsemblMetazoa" id="KAF7489853.1"/>
    </source>
</evidence>
<dbReference type="OrthoDB" id="10265628at2759"/>
<evidence type="ECO:0000256" key="8">
    <source>
        <dbReference type="ARBA" id="ARBA00022679"/>
    </source>
</evidence>
<dbReference type="CDD" id="cd00378">
    <property type="entry name" value="SHMT"/>
    <property type="match status" value="1"/>
</dbReference>
<dbReference type="GO" id="GO:0005634">
    <property type="term" value="C:nucleus"/>
    <property type="evidence" value="ECO:0007669"/>
    <property type="project" value="TreeGrafter"/>
</dbReference>
<dbReference type="UniPathway" id="UPA00193"/>
<protein>
    <recommendedName>
        <fullName evidence="6 11">Serine hydroxymethyltransferase</fullName>
        <ecNumber evidence="5 11">2.1.2.1</ecNumber>
    </recommendedName>
</protein>
<dbReference type="GO" id="GO:0030170">
    <property type="term" value="F:pyridoxal phosphate binding"/>
    <property type="evidence" value="ECO:0007669"/>
    <property type="project" value="InterPro"/>
</dbReference>
<reference evidence="13" key="2">
    <citation type="submission" date="2020-01" db="EMBL/GenBank/DDBJ databases">
        <authorList>
            <person name="Korhonen P.K.K."/>
            <person name="Guangxu M.G."/>
            <person name="Wang T.W."/>
            <person name="Stroehlein A.J.S."/>
            <person name="Young N.D."/>
            <person name="Ang C.-S.A."/>
            <person name="Fernando D.W.F."/>
            <person name="Lu H.L."/>
            <person name="Taylor S.T."/>
            <person name="Ehtesham M.E.M."/>
            <person name="Najaraj S.H.N."/>
            <person name="Harsha G.H.G."/>
            <person name="Madugundu A.M."/>
            <person name="Renuse S.R."/>
            <person name="Holt D.H."/>
            <person name="Pandey A.P."/>
            <person name="Papenfuss A.P."/>
            <person name="Gasser R.B.G."/>
            <person name="Fischer K.F."/>
        </authorList>
    </citation>
    <scope>NUCLEOTIDE SEQUENCE</scope>
    <source>
        <strain evidence="13">SSS_KF_BRIS2020</strain>
    </source>
</reference>
<dbReference type="Gene3D" id="3.90.1150.10">
    <property type="entry name" value="Aspartate Aminotransferase, domain 1"/>
    <property type="match status" value="1"/>
</dbReference>
<comment type="pathway">
    <text evidence="3 11">One-carbon metabolism; tetrahydrofolate interconversion.</text>
</comment>
<dbReference type="InterPro" id="IPR015421">
    <property type="entry name" value="PyrdxlP-dep_Trfase_major"/>
</dbReference>
<reference evidence="15" key="1">
    <citation type="journal article" date="2020" name="PLoS Negl. Trop. Dis.">
        <title>High-quality nuclear genome for Sarcoptes scabiei-A critical resource for a neglected parasite.</title>
        <authorList>
            <person name="Korhonen P.K."/>
            <person name="Gasser R.B."/>
            <person name="Ma G."/>
            <person name="Wang T."/>
            <person name="Stroehlein A.J."/>
            <person name="Young N.D."/>
            <person name="Ang C.S."/>
            <person name="Fernando D.D."/>
            <person name="Lu H.C."/>
            <person name="Taylor S."/>
            <person name="Reynolds S.L."/>
            <person name="Mofiz E."/>
            <person name="Najaraj S.H."/>
            <person name="Gowda H."/>
            <person name="Madugundu A."/>
            <person name="Renuse S."/>
            <person name="Holt D."/>
            <person name="Pandey A."/>
            <person name="Papenfuss A.T."/>
            <person name="Fischer K."/>
        </authorList>
    </citation>
    <scope>NUCLEOTIDE SEQUENCE [LARGE SCALE GENOMIC DNA]</scope>
</reference>
<evidence type="ECO:0000256" key="3">
    <source>
        <dbReference type="ARBA" id="ARBA00004777"/>
    </source>
</evidence>
<accession>A0A834VDM0</accession>
<dbReference type="FunFam" id="3.40.640.10:FF:000097">
    <property type="entry name" value="Serine hydroxymethyltransferase"/>
    <property type="match status" value="1"/>
</dbReference>
<dbReference type="InterPro" id="IPR019798">
    <property type="entry name" value="Ser_HO-MeTrfase_PLP_BS"/>
</dbReference>
<dbReference type="PIRSF" id="PIRSF000412">
    <property type="entry name" value="SHMT"/>
    <property type="match status" value="1"/>
</dbReference>
<dbReference type="HAMAP" id="MF_00051">
    <property type="entry name" value="SHMT"/>
    <property type="match status" value="1"/>
</dbReference>
<evidence type="ECO:0000256" key="10">
    <source>
        <dbReference type="PIRSR" id="PIRSR000412-50"/>
    </source>
</evidence>
<proteinExistence type="inferred from homology"/>
<name>A0A834VDM0_SARSC</name>
<dbReference type="EMBL" id="WVUK01000063">
    <property type="protein sequence ID" value="KAF7489853.1"/>
    <property type="molecule type" value="Genomic_DNA"/>
</dbReference>
<dbReference type="InterPro" id="IPR015422">
    <property type="entry name" value="PyrdxlP-dep_Trfase_small"/>
</dbReference>
<dbReference type="GO" id="GO:0032259">
    <property type="term" value="P:methylation"/>
    <property type="evidence" value="ECO:0007669"/>
    <property type="project" value="UniProtKB-KW"/>
</dbReference>
<feature type="domain" description="Serine hydroxymethyltransferase-like" evidence="12">
    <location>
        <begin position="61"/>
        <end position="458"/>
    </location>
</feature>
<gene>
    <name evidence="13" type="primary">SSS_764g</name>
    <name evidence="13" type="ORF">SSS_764</name>
</gene>
<evidence type="ECO:0000256" key="9">
    <source>
        <dbReference type="ARBA" id="ARBA00022898"/>
    </source>
</evidence>
<sequence length="516" mass="57020">MSSTSRSIIVARLITSYSSHYIRQTPSIVHFGLLRNLKSTTNFVRMSTTVTKGSGLLWDTLDKADPELYKFIKAEKDRQTRGLEMIASENITSVAVLQALSSCLHNKYAEGYPGARYYGGNEHIDEIELLAQKRALQAYKLNPDEWGVNVQPYSGSPANLAALTAVAGHHGRIMGLDLPDGGHLTHGFQTDKKKISCTSLFFESMPYRINPETGLIDYDKLEETAKLFKPNLIIAGISCYPRHLDYARFRKICDSLECYLLADMAHVSGLVASGHAPSPFKYADLVTTTTHKTLRGPRAAMIFYRKGVRSVNKKGEKIMYDLDEKINFTVFPGLQGGPHQNAIAGIATALLQAMSPEFIEYQDQVVRNASKLSDELIKKGYKIVTGGTDNHLLSVDLRSLGINGARVEKILEDVGIACNKNTVPGDKSAFNPGGIRLGTPALTTRGMKEDDIAKVADFLDQGIKLTLKITKNAPGKLLKDFMATLKKDEYQEEIAKLRGDIEAFARSFPLPGYDEY</sequence>
<comment type="cofactor">
    <cofactor evidence="1 10 11">
        <name>pyridoxal 5'-phosphate</name>
        <dbReference type="ChEBI" id="CHEBI:597326"/>
    </cofactor>
</comment>
<dbReference type="SUPFAM" id="SSF53383">
    <property type="entry name" value="PLP-dependent transferases"/>
    <property type="match status" value="1"/>
</dbReference>
<dbReference type="GO" id="GO:0005739">
    <property type="term" value="C:mitochondrion"/>
    <property type="evidence" value="ECO:0007669"/>
    <property type="project" value="TreeGrafter"/>
</dbReference>
<keyword evidence="9 10" id="KW-0663">Pyridoxal phosphate</keyword>
<keyword evidence="7 11" id="KW-0554">One-carbon metabolism</keyword>
<keyword evidence="8 11" id="KW-0808">Transferase</keyword>
<dbReference type="AlphaFoldDB" id="A0A834VDM0"/>
<evidence type="ECO:0000256" key="1">
    <source>
        <dbReference type="ARBA" id="ARBA00001933"/>
    </source>
</evidence>
<comment type="similarity">
    <text evidence="4 11">Belongs to the SHMT family.</text>
</comment>
<keyword evidence="15" id="KW-1185">Reference proteome</keyword>
<evidence type="ECO:0000256" key="7">
    <source>
        <dbReference type="ARBA" id="ARBA00022563"/>
    </source>
</evidence>
<dbReference type="PANTHER" id="PTHR11680">
    <property type="entry name" value="SERINE HYDROXYMETHYLTRANSFERASE"/>
    <property type="match status" value="1"/>
</dbReference>
<dbReference type="GO" id="GO:0004372">
    <property type="term" value="F:glycine hydroxymethyltransferase activity"/>
    <property type="evidence" value="ECO:0007669"/>
    <property type="project" value="UniProtKB-EC"/>
</dbReference>
<dbReference type="Proteomes" id="UP000070412">
    <property type="component" value="Unassembled WGS sequence"/>
</dbReference>
<dbReference type="EC" id="2.1.2.1" evidence="5 11"/>
<organism evidence="13">
    <name type="scientific">Sarcoptes scabiei</name>
    <name type="common">Itch mite</name>
    <name type="synonym">Acarus scabiei</name>
    <dbReference type="NCBI Taxonomy" id="52283"/>
    <lineage>
        <taxon>Eukaryota</taxon>
        <taxon>Metazoa</taxon>
        <taxon>Ecdysozoa</taxon>
        <taxon>Arthropoda</taxon>
        <taxon>Chelicerata</taxon>
        <taxon>Arachnida</taxon>
        <taxon>Acari</taxon>
        <taxon>Acariformes</taxon>
        <taxon>Sarcoptiformes</taxon>
        <taxon>Astigmata</taxon>
        <taxon>Psoroptidia</taxon>
        <taxon>Sarcoptoidea</taxon>
        <taxon>Sarcoptidae</taxon>
        <taxon>Sarcoptinae</taxon>
        <taxon>Sarcoptes</taxon>
    </lineage>
</organism>
<comment type="function">
    <text evidence="2 11">Interconversion of serine and glycine.</text>
</comment>
<evidence type="ECO:0000256" key="6">
    <source>
        <dbReference type="ARBA" id="ARBA00016846"/>
    </source>
</evidence>
<dbReference type="GO" id="GO:0035999">
    <property type="term" value="P:tetrahydrofolate interconversion"/>
    <property type="evidence" value="ECO:0007669"/>
    <property type="project" value="UniProtKB-UniPathway"/>
</dbReference>
<evidence type="ECO:0000256" key="2">
    <source>
        <dbReference type="ARBA" id="ARBA00002224"/>
    </source>
</evidence>
<dbReference type="InterPro" id="IPR049943">
    <property type="entry name" value="Ser_HO-MeTrfase-like"/>
</dbReference>
<reference evidence="14" key="3">
    <citation type="submission" date="2022-06" db="UniProtKB">
        <authorList>
            <consortium name="EnsemblMetazoa"/>
        </authorList>
    </citation>
    <scope>IDENTIFICATION</scope>
</reference>
<dbReference type="InterPro" id="IPR001085">
    <property type="entry name" value="Ser_HO-MeTrfase"/>
</dbReference>
<feature type="modified residue" description="N6-(pyridoxal phosphate)lysine" evidence="10">
    <location>
        <position position="292"/>
    </location>
</feature>
<dbReference type="PROSITE" id="PS00096">
    <property type="entry name" value="SHMT"/>
    <property type="match status" value="1"/>
</dbReference>
<dbReference type="NCBIfam" id="NF000586">
    <property type="entry name" value="PRK00011.1"/>
    <property type="match status" value="1"/>
</dbReference>
<evidence type="ECO:0000313" key="15">
    <source>
        <dbReference type="Proteomes" id="UP000070412"/>
    </source>
</evidence>
<evidence type="ECO:0000259" key="12">
    <source>
        <dbReference type="Pfam" id="PF00464"/>
    </source>
</evidence>
<dbReference type="GO" id="GO:0008168">
    <property type="term" value="F:methyltransferase activity"/>
    <property type="evidence" value="ECO:0007669"/>
    <property type="project" value="UniProtKB-KW"/>
</dbReference>